<feature type="transmembrane region" description="Helical" evidence="1">
    <location>
        <begin position="80"/>
        <end position="98"/>
    </location>
</feature>
<dbReference type="EMBL" id="FQNF01000031">
    <property type="protein sequence ID" value="SGZ39788.1"/>
    <property type="molecule type" value="Genomic_DNA"/>
</dbReference>
<feature type="transmembrane region" description="Helical" evidence="1">
    <location>
        <begin position="50"/>
        <end position="68"/>
    </location>
</feature>
<evidence type="ECO:0000313" key="3">
    <source>
        <dbReference type="Proteomes" id="UP000183365"/>
    </source>
</evidence>
<dbReference type="AlphaFoldDB" id="A0A1L0B1V0"/>
<name>A0A1L0B1V0_9ASCO</name>
<keyword evidence="3" id="KW-1185">Reference proteome</keyword>
<accession>A0A1L0B1V0</accession>
<keyword evidence="1" id="KW-0472">Membrane</keyword>
<evidence type="ECO:0000256" key="1">
    <source>
        <dbReference type="SAM" id="Phobius"/>
    </source>
</evidence>
<evidence type="ECO:0000313" key="2">
    <source>
        <dbReference type="EMBL" id="SGZ39788.1"/>
    </source>
</evidence>
<reference evidence="3" key="1">
    <citation type="submission" date="2016-11" db="EMBL/GenBank/DDBJ databases">
        <authorList>
            <person name="Guldener U."/>
        </authorList>
    </citation>
    <scope>NUCLEOTIDE SEQUENCE [LARGE SCALE GENOMIC DNA]</scope>
</reference>
<gene>
    <name evidence="2" type="ORF">HGUI_01988</name>
</gene>
<keyword evidence="1" id="KW-0812">Transmembrane</keyword>
<dbReference type="VEuPathDB" id="FungiDB:HGUI_01988"/>
<protein>
    <submittedName>
        <fullName evidence="2">Uncharacterized protein</fullName>
    </submittedName>
</protein>
<keyword evidence="1" id="KW-1133">Transmembrane helix</keyword>
<sequence>MLSFNKSEKKLPNVKIISNKGQLLNTINENFQHILTDIYDKDIVPPQNDIYITLQFILITISAIAFYINTKCNFDQYKHIQWILTSLFFLINISCYLYDNIVYYKNNKSKPLCRNLSNNMVYCTKIEYKDNKDKWPEYYLINNQTKLYLRDFIDNDYKSIDYEKFKKLIQRDLVNKKHN</sequence>
<dbReference type="Proteomes" id="UP000183365">
    <property type="component" value="Unassembled WGS sequence"/>
</dbReference>
<proteinExistence type="predicted"/>
<dbReference type="OrthoDB" id="3971173at2759"/>
<organism evidence="2 3">
    <name type="scientific">Hanseniaspora guilliermondii</name>
    <dbReference type="NCBI Taxonomy" id="56406"/>
    <lineage>
        <taxon>Eukaryota</taxon>
        <taxon>Fungi</taxon>
        <taxon>Dikarya</taxon>
        <taxon>Ascomycota</taxon>
        <taxon>Saccharomycotina</taxon>
        <taxon>Saccharomycetes</taxon>
        <taxon>Saccharomycodales</taxon>
        <taxon>Saccharomycodaceae</taxon>
        <taxon>Hanseniaspora</taxon>
    </lineage>
</organism>